<dbReference type="OrthoDB" id="2335225at2759"/>
<evidence type="ECO:0000313" key="1">
    <source>
        <dbReference type="EMBL" id="PWA39724.1"/>
    </source>
</evidence>
<gene>
    <name evidence="1" type="ORF">CTI12_AA569350</name>
</gene>
<evidence type="ECO:0000313" key="2">
    <source>
        <dbReference type="Proteomes" id="UP000245207"/>
    </source>
</evidence>
<name>A0A2U1KSJ2_ARTAN</name>
<protein>
    <submittedName>
        <fullName evidence="1">Uncharacterized protein</fullName>
    </submittedName>
</protein>
<dbReference type="Proteomes" id="UP000245207">
    <property type="component" value="Unassembled WGS sequence"/>
</dbReference>
<accession>A0A2U1KSJ2</accession>
<dbReference type="AlphaFoldDB" id="A0A2U1KSJ2"/>
<keyword evidence="2" id="KW-1185">Reference proteome</keyword>
<dbReference type="EMBL" id="PKPP01014381">
    <property type="protein sequence ID" value="PWA39724.1"/>
    <property type="molecule type" value="Genomic_DNA"/>
</dbReference>
<organism evidence="1 2">
    <name type="scientific">Artemisia annua</name>
    <name type="common">Sweet wormwood</name>
    <dbReference type="NCBI Taxonomy" id="35608"/>
    <lineage>
        <taxon>Eukaryota</taxon>
        <taxon>Viridiplantae</taxon>
        <taxon>Streptophyta</taxon>
        <taxon>Embryophyta</taxon>
        <taxon>Tracheophyta</taxon>
        <taxon>Spermatophyta</taxon>
        <taxon>Magnoliopsida</taxon>
        <taxon>eudicotyledons</taxon>
        <taxon>Gunneridae</taxon>
        <taxon>Pentapetalae</taxon>
        <taxon>asterids</taxon>
        <taxon>campanulids</taxon>
        <taxon>Asterales</taxon>
        <taxon>Asteraceae</taxon>
        <taxon>Asteroideae</taxon>
        <taxon>Anthemideae</taxon>
        <taxon>Artemisiinae</taxon>
        <taxon>Artemisia</taxon>
    </lineage>
</organism>
<reference evidence="1 2" key="1">
    <citation type="journal article" date="2018" name="Mol. Plant">
        <title>The genome of Artemisia annua provides insight into the evolution of Asteraceae family and artemisinin biosynthesis.</title>
        <authorList>
            <person name="Shen Q."/>
            <person name="Zhang L."/>
            <person name="Liao Z."/>
            <person name="Wang S."/>
            <person name="Yan T."/>
            <person name="Shi P."/>
            <person name="Liu M."/>
            <person name="Fu X."/>
            <person name="Pan Q."/>
            <person name="Wang Y."/>
            <person name="Lv Z."/>
            <person name="Lu X."/>
            <person name="Zhang F."/>
            <person name="Jiang W."/>
            <person name="Ma Y."/>
            <person name="Chen M."/>
            <person name="Hao X."/>
            <person name="Li L."/>
            <person name="Tang Y."/>
            <person name="Lv G."/>
            <person name="Zhou Y."/>
            <person name="Sun X."/>
            <person name="Brodelius P.E."/>
            <person name="Rose J.K.C."/>
            <person name="Tang K."/>
        </authorList>
    </citation>
    <scope>NUCLEOTIDE SEQUENCE [LARGE SCALE GENOMIC DNA]</scope>
    <source>
        <strain evidence="2">cv. Huhao1</strain>
        <tissue evidence="1">Leaf</tissue>
    </source>
</reference>
<proteinExistence type="predicted"/>
<comment type="caution">
    <text evidence="1">The sequence shown here is derived from an EMBL/GenBank/DDBJ whole genome shotgun (WGS) entry which is preliminary data.</text>
</comment>
<sequence>MAPKYPKCLKVASEICDRRVEKVLEALFCREKKACMSDEKAYNERIEEVKARMEHRHGIIMELKKLGIHPVLEEHLLDLKGAE</sequence>